<evidence type="ECO:0000256" key="1">
    <source>
        <dbReference type="SAM" id="Phobius"/>
    </source>
</evidence>
<keyword evidence="3" id="KW-1185">Reference proteome</keyword>
<accession>A0AAV6VUM0</accession>
<feature type="transmembrane region" description="Helical" evidence="1">
    <location>
        <begin position="75"/>
        <end position="101"/>
    </location>
</feature>
<dbReference type="EMBL" id="JAFNEN010000027">
    <property type="protein sequence ID" value="KAG8199389.1"/>
    <property type="molecule type" value="Genomic_DNA"/>
</dbReference>
<gene>
    <name evidence="2" type="ORF">JTE90_000258</name>
</gene>
<evidence type="ECO:0000313" key="3">
    <source>
        <dbReference type="Proteomes" id="UP000827092"/>
    </source>
</evidence>
<name>A0AAV6VUM0_9ARAC</name>
<evidence type="ECO:0000313" key="2">
    <source>
        <dbReference type="EMBL" id="KAG8199389.1"/>
    </source>
</evidence>
<keyword evidence="1" id="KW-0472">Membrane</keyword>
<dbReference type="Proteomes" id="UP000827092">
    <property type="component" value="Unassembled WGS sequence"/>
</dbReference>
<keyword evidence="1" id="KW-1133">Transmembrane helix</keyword>
<dbReference type="AlphaFoldDB" id="A0AAV6VUM0"/>
<proteinExistence type="predicted"/>
<keyword evidence="1" id="KW-0812">Transmembrane</keyword>
<organism evidence="2 3">
    <name type="scientific">Oedothorax gibbosus</name>
    <dbReference type="NCBI Taxonomy" id="931172"/>
    <lineage>
        <taxon>Eukaryota</taxon>
        <taxon>Metazoa</taxon>
        <taxon>Ecdysozoa</taxon>
        <taxon>Arthropoda</taxon>
        <taxon>Chelicerata</taxon>
        <taxon>Arachnida</taxon>
        <taxon>Araneae</taxon>
        <taxon>Araneomorphae</taxon>
        <taxon>Entelegynae</taxon>
        <taxon>Araneoidea</taxon>
        <taxon>Linyphiidae</taxon>
        <taxon>Erigoninae</taxon>
        <taxon>Oedothorax</taxon>
    </lineage>
</organism>
<reference evidence="2 3" key="1">
    <citation type="journal article" date="2022" name="Nat. Ecol. Evol.">
        <title>A masculinizing supergene underlies an exaggerated male reproductive morph in a spider.</title>
        <authorList>
            <person name="Hendrickx F."/>
            <person name="De Corte Z."/>
            <person name="Sonet G."/>
            <person name="Van Belleghem S.M."/>
            <person name="Kostlbacher S."/>
            <person name="Vangestel C."/>
        </authorList>
    </citation>
    <scope>NUCLEOTIDE SEQUENCE [LARGE SCALE GENOMIC DNA]</scope>
    <source>
        <strain evidence="2">W744_W776</strain>
    </source>
</reference>
<protein>
    <submittedName>
        <fullName evidence="2">Uncharacterized protein</fullName>
    </submittedName>
</protein>
<sequence length="146" mass="16735">MTLIFSRYYYNRNLADADRNERKRQIFISSPLAAAVWRLPRYPSPTWETWVSVTRQRIISLYAGKATRLRFRLKWILVVVIRVQAFTQVSHILPVAFSFLFEMLPHYTFFELASTSSITSSTFTVAPLPSLSCPNGSLEASSGSHL</sequence>
<comment type="caution">
    <text evidence="2">The sequence shown here is derived from an EMBL/GenBank/DDBJ whole genome shotgun (WGS) entry which is preliminary data.</text>
</comment>